<feature type="transmembrane region" description="Helical" evidence="1">
    <location>
        <begin position="84"/>
        <end position="110"/>
    </location>
</feature>
<keyword evidence="1" id="KW-0472">Membrane</keyword>
<sequence>MIKWHELNKYQKAAFWCLIAIVGWFSPEIALLFHFGGIEVVFAFLAMYSLPIIRVVRSYLQKIRENLLLAYVSFQKSASGKPNVFLMQTAFCCLAVALTGSFSFAMVFLMPGMMLNNMLI</sequence>
<dbReference type="RefSeq" id="WP_119852901.1">
    <property type="nucleotide sequence ID" value="NZ_QYSE01000002.1"/>
</dbReference>
<protein>
    <submittedName>
        <fullName evidence="2">Uncharacterized protein</fullName>
    </submittedName>
</protein>
<dbReference type="EMBL" id="QYSE01000002">
    <property type="protein sequence ID" value="RJF35366.1"/>
    <property type="molecule type" value="Genomic_DNA"/>
</dbReference>
<keyword evidence="1" id="KW-1133">Transmembrane helix</keyword>
<gene>
    <name evidence="2" type="ORF">D4741_10320</name>
</gene>
<evidence type="ECO:0000313" key="3">
    <source>
        <dbReference type="Proteomes" id="UP000265938"/>
    </source>
</evidence>
<dbReference type="Proteomes" id="UP000265938">
    <property type="component" value="Unassembled WGS sequence"/>
</dbReference>
<proteinExistence type="predicted"/>
<organism evidence="2 3">
    <name type="scientific">Pseudoalteromonas gelatinilytica</name>
    <dbReference type="NCBI Taxonomy" id="1703256"/>
    <lineage>
        <taxon>Bacteria</taxon>
        <taxon>Pseudomonadati</taxon>
        <taxon>Pseudomonadota</taxon>
        <taxon>Gammaproteobacteria</taxon>
        <taxon>Alteromonadales</taxon>
        <taxon>Pseudoalteromonadaceae</taxon>
        <taxon>Pseudoalteromonas</taxon>
    </lineage>
</organism>
<name>A0A3A3ENS5_9GAMM</name>
<feature type="transmembrane region" description="Helical" evidence="1">
    <location>
        <begin position="12"/>
        <end position="35"/>
    </location>
</feature>
<feature type="transmembrane region" description="Helical" evidence="1">
    <location>
        <begin position="41"/>
        <end position="60"/>
    </location>
</feature>
<dbReference type="AlphaFoldDB" id="A0A3A3ENS5"/>
<comment type="caution">
    <text evidence="2">The sequence shown here is derived from an EMBL/GenBank/DDBJ whole genome shotgun (WGS) entry which is preliminary data.</text>
</comment>
<evidence type="ECO:0000256" key="1">
    <source>
        <dbReference type="SAM" id="Phobius"/>
    </source>
</evidence>
<accession>A0A3A3ENS5</accession>
<evidence type="ECO:0000313" key="2">
    <source>
        <dbReference type="EMBL" id="RJF35366.1"/>
    </source>
</evidence>
<keyword evidence="1" id="KW-0812">Transmembrane</keyword>
<reference evidence="2 3" key="1">
    <citation type="submission" date="2018-09" db="EMBL/GenBank/DDBJ databases">
        <title>Identification of marine bacteria producing industrial enzymes.</title>
        <authorList>
            <person name="Cheng T.H."/>
            <person name="Saidin J."/>
            <person name="Muhd D.D."/>
            <person name="Isa M.N.M."/>
            <person name="Bakar M.F.A."/>
            <person name="Ismail N."/>
        </authorList>
    </citation>
    <scope>NUCLEOTIDE SEQUENCE [LARGE SCALE GENOMIC DNA]</scope>
    <source>
        <strain evidence="2 3">MNAD 1.6</strain>
    </source>
</reference>